<sequence>MLYGLADAEFAAAIKGVFADAVVETVAAVEGWAAYGQRGHQDDGQRAERMDSTGLLAGPGDVAPHGPPGQRQPPDPPLHAHVAIANMARGPGREMVRDRRRLKEPAFSPLSSSDCQPLPRPLERRPAQGQQQPR</sequence>
<dbReference type="EMBL" id="BAAATE010000054">
    <property type="protein sequence ID" value="GAA2699021.1"/>
    <property type="molecule type" value="Genomic_DNA"/>
</dbReference>
<reference evidence="2 3" key="1">
    <citation type="journal article" date="2019" name="Int. J. Syst. Evol. Microbiol.">
        <title>The Global Catalogue of Microorganisms (GCM) 10K type strain sequencing project: providing services to taxonomists for standard genome sequencing and annotation.</title>
        <authorList>
            <consortium name="The Broad Institute Genomics Platform"/>
            <consortium name="The Broad Institute Genome Sequencing Center for Infectious Disease"/>
            <person name="Wu L."/>
            <person name="Ma J."/>
        </authorList>
    </citation>
    <scope>NUCLEOTIDE SEQUENCE [LARGE SCALE GENOMIC DNA]</scope>
    <source>
        <strain evidence="2 3">JCM 6835</strain>
    </source>
</reference>
<gene>
    <name evidence="2" type="ORF">GCM10010412_095200</name>
</gene>
<proteinExistence type="predicted"/>
<feature type="compositionally biased region" description="Basic and acidic residues" evidence="1">
    <location>
        <begin position="39"/>
        <end position="51"/>
    </location>
</feature>
<feature type="region of interest" description="Disordered" evidence="1">
    <location>
        <begin position="36"/>
        <end position="134"/>
    </location>
</feature>
<organism evidence="2 3">
    <name type="scientific">Nonomuraea recticatena</name>
    <dbReference type="NCBI Taxonomy" id="46178"/>
    <lineage>
        <taxon>Bacteria</taxon>
        <taxon>Bacillati</taxon>
        <taxon>Actinomycetota</taxon>
        <taxon>Actinomycetes</taxon>
        <taxon>Streptosporangiales</taxon>
        <taxon>Streptosporangiaceae</taxon>
        <taxon>Nonomuraea</taxon>
    </lineage>
</organism>
<feature type="compositionally biased region" description="Basic and acidic residues" evidence="1">
    <location>
        <begin position="91"/>
        <end position="104"/>
    </location>
</feature>
<dbReference type="Proteomes" id="UP001501666">
    <property type="component" value="Unassembled WGS sequence"/>
</dbReference>
<evidence type="ECO:0008006" key="4">
    <source>
        <dbReference type="Google" id="ProtNLM"/>
    </source>
</evidence>
<dbReference type="RefSeq" id="WP_379506950.1">
    <property type="nucleotide sequence ID" value="NZ_JBHTEV010000002.1"/>
</dbReference>
<evidence type="ECO:0000256" key="1">
    <source>
        <dbReference type="SAM" id="MobiDB-lite"/>
    </source>
</evidence>
<evidence type="ECO:0000313" key="3">
    <source>
        <dbReference type="Proteomes" id="UP001501666"/>
    </source>
</evidence>
<keyword evidence="3" id="KW-1185">Reference proteome</keyword>
<accession>A0ABN3TCA4</accession>
<name>A0ABN3TCA4_9ACTN</name>
<comment type="caution">
    <text evidence="2">The sequence shown here is derived from an EMBL/GenBank/DDBJ whole genome shotgun (WGS) entry which is preliminary data.</text>
</comment>
<evidence type="ECO:0000313" key="2">
    <source>
        <dbReference type="EMBL" id="GAA2699021.1"/>
    </source>
</evidence>
<feature type="compositionally biased region" description="Pro residues" evidence="1">
    <location>
        <begin position="65"/>
        <end position="77"/>
    </location>
</feature>
<protein>
    <recommendedName>
        <fullName evidence="4">TrwC relaxase domain-containing protein</fullName>
    </recommendedName>
</protein>